<gene>
    <name evidence="1" type="ORF">CGW93_02895</name>
</gene>
<dbReference type="SUPFAM" id="SSF51004">
    <property type="entry name" value="C-terminal (heme d1) domain of cytochrome cd1-nitrite reductase"/>
    <property type="match status" value="1"/>
</dbReference>
<dbReference type="PANTHER" id="PTHR47197">
    <property type="entry name" value="PROTEIN NIRF"/>
    <property type="match status" value="1"/>
</dbReference>
<reference evidence="2" key="1">
    <citation type="submission" date="2017-07" db="EMBL/GenBank/DDBJ databases">
        <title>Novel pathways for hydrocarbon cycling and metabolic interdependencies in hydrothermal sediment communities.</title>
        <authorList>
            <person name="Dombrowski N."/>
            <person name="Seitz K."/>
            <person name="Teske A."/>
            <person name="Baker B."/>
        </authorList>
    </citation>
    <scope>NUCLEOTIDE SEQUENCE [LARGE SCALE GENOMIC DNA]</scope>
</reference>
<dbReference type="EMBL" id="NMUJ01000028">
    <property type="protein sequence ID" value="OYV03017.1"/>
    <property type="molecule type" value="Genomic_DNA"/>
</dbReference>
<proteinExistence type="predicted"/>
<dbReference type="AlphaFoldDB" id="A0A257LTN9"/>
<dbReference type="InterPro" id="IPR051200">
    <property type="entry name" value="Host-pathogen_enzymatic-act"/>
</dbReference>
<dbReference type="Gene3D" id="2.130.10.10">
    <property type="entry name" value="YVTN repeat-like/Quinoprotein amine dehydrogenase"/>
    <property type="match status" value="1"/>
</dbReference>
<comment type="caution">
    <text evidence="1">The sequence shown here is derived from an EMBL/GenBank/DDBJ whole genome shotgun (WGS) entry which is preliminary data.</text>
</comment>
<name>A0A257LTN9_UNCW3</name>
<protein>
    <recommendedName>
        <fullName evidence="3">YncE family protein</fullName>
    </recommendedName>
</protein>
<organism evidence="1 2">
    <name type="scientific">candidate division WOR-3 bacterium 4484_18</name>
    <dbReference type="NCBI Taxonomy" id="2020626"/>
    <lineage>
        <taxon>Bacteria</taxon>
        <taxon>Bacteria division WOR-3</taxon>
    </lineage>
</organism>
<evidence type="ECO:0000313" key="2">
    <source>
        <dbReference type="Proteomes" id="UP000216312"/>
    </source>
</evidence>
<dbReference type="InterPro" id="IPR015943">
    <property type="entry name" value="WD40/YVTN_repeat-like_dom_sf"/>
</dbReference>
<dbReference type="InterPro" id="IPR011048">
    <property type="entry name" value="Haem_d1_sf"/>
</dbReference>
<accession>A0A257LTN9</accession>
<dbReference type="PANTHER" id="PTHR47197:SF3">
    <property type="entry name" value="DIHYDRO-HEME D1 DEHYDROGENASE"/>
    <property type="match status" value="1"/>
</dbReference>
<evidence type="ECO:0008006" key="3">
    <source>
        <dbReference type="Google" id="ProtNLM"/>
    </source>
</evidence>
<sequence>MALMGGGGIAVLHTSGFDVVGFIPTEVTPRHIVVTKDGNTAYVSCNLANCVEVIDLRMNRVIKSIRVKDRPRTIVLSPDNRYLYVVNYESDTLGVVNLIDDG</sequence>
<evidence type="ECO:0000313" key="1">
    <source>
        <dbReference type="EMBL" id="OYV03017.1"/>
    </source>
</evidence>
<dbReference type="Proteomes" id="UP000216312">
    <property type="component" value="Unassembled WGS sequence"/>
</dbReference>